<keyword evidence="4" id="KW-1185">Reference proteome</keyword>
<sequence length="90" mass="9589">CNCNQFGSVRDDCEQMTGRCVCKQGIKGMKCDVCPPGTVLGADGCTDGEALEANRLISPSLSNVYNGVSQTLLSQLTSRAKKSLLNVLLY</sequence>
<comment type="caution">
    <text evidence="1">Lacks conserved residue(s) required for the propagation of feature annotation.</text>
</comment>
<dbReference type="SUPFAM" id="SSF57196">
    <property type="entry name" value="EGF/Laminin"/>
    <property type="match status" value="1"/>
</dbReference>
<dbReference type="Pfam" id="PF00053">
    <property type="entry name" value="EGF_laminin"/>
    <property type="match status" value="1"/>
</dbReference>
<evidence type="ECO:0000256" key="1">
    <source>
        <dbReference type="PROSITE-ProRule" id="PRU00460"/>
    </source>
</evidence>
<evidence type="ECO:0000313" key="3">
    <source>
        <dbReference type="EMBL" id="GFY57255.1"/>
    </source>
</evidence>
<dbReference type="InterPro" id="IPR002049">
    <property type="entry name" value="LE_dom"/>
</dbReference>
<keyword evidence="1" id="KW-0424">Laminin EGF-like domain</keyword>
<dbReference type="CDD" id="cd00055">
    <property type="entry name" value="EGF_Lam"/>
    <property type="match status" value="1"/>
</dbReference>
<dbReference type="FunFam" id="2.10.25.10:FF:000134">
    <property type="entry name" value="Transmembrane agrin"/>
    <property type="match status" value="1"/>
</dbReference>
<dbReference type="AlphaFoldDB" id="A0A8X7C656"/>
<dbReference type="Gene3D" id="2.10.25.10">
    <property type="entry name" value="Laminin"/>
    <property type="match status" value="1"/>
</dbReference>
<dbReference type="EMBL" id="BMAV01011400">
    <property type="protein sequence ID" value="GFY57255.1"/>
    <property type="molecule type" value="Genomic_DNA"/>
</dbReference>
<evidence type="ECO:0000259" key="2">
    <source>
        <dbReference type="PROSITE" id="PS50027"/>
    </source>
</evidence>
<dbReference type="OrthoDB" id="88467at2759"/>
<accession>A0A8X7C656</accession>
<proteinExistence type="predicted"/>
<reference evidence="3" key="1">
    <citation type="submission" date="2020-08" db="EMBL/GenBank/DDBJ databases">
        <title>Multicomponent nature underlies the extraordinary mechanical properties of spider dragline silk.</title>
        <authorList>
            <person name="Kono N."/>
            <person name="Nakamura H."/>
            <person name="Mori M."/>
            <person name="Yoshida Y."/>
            <person name="Ohtoshi R."/>
            <person name="Malay A.D."/>
            <person name="Moran D.A.P."/>
            <person name="Tomita M."/>
            <person name="Numata K."/>
            <person name="Arakawa K."/>
        </authorList>
    </citation>
    <scope>NUCLEOTIDE SEQUENCE</scope>
</reference>
<feature type="non-terminal residue" evidence="3">
    <location>
        <position position="1"/>
    </location>
</feature>
<dbReference type="Proteomes" id="UP000886998">
    <property type="component" value="Unassembled WGS sequence"/>
</dbReference>
<feature type="disulfide bond" evidence="1">
    <location>
        <begin position="3"/>
        <end position="20"/>
    </location>
</feature>
<gene>
    <name evidence="3" type="primary">AVEN_136688_1</name>
    <name evidence="3" type="ORF">TNIN_318201</name>
</gene>
<organism evidence="3 4">
    <name type="scientific">Trichonephila inaurata madagascariensis</name>
    <dbReference type="NCBI Taxonomy" id="2747483"/>
    <lineage>
        <taxon>Eukaryota</taxon>
        <taxon>Metazoa</taxon>
        <taxon>Ecdysozoa</taxon>
        <taxon>Arthropoda</taxon>
        <taxon>Chelicerata</taxon>
        <taxon>Arachnida</taxon>
        <taxon>Araneae</taxon>
        <taxon>Araneomorphae</taxon>
        <taxon>Entelegynae</taxon>
        <taxon>Araneoidea</taxon>
        <taxon>Nephilidae</taxon>
        <taxon>Trichonephila</taxon>
        <taxon>Trichonephila inaurata</taxon>
    </lineage>
</organism>
<protein>
    <submittedName>
        <fullName evidence="3">Laminin EGF-like domain-containing protein</fullName>
    </submittedName>
</protein>
<comment type="caution">
    <text evidence="3">The sequence shown here is derived from an EMBL/GenBank/DDBJ whole genome shotgun (WGS) entry which is preliminary data.</text>
</comment>
<dbReference type="PROSITE" id="PS50027">
    <property type="entry name" value="EGF_LAM_2"/>
    <property type="match status" value="1"/>
</dbReference>
<keyword evidence="1" id="KW-1015">Disulfide bond</keyword>
<feature type="disulfide bond" evidence="1">
    <location>
        <begin position="22"/>
        <end position="31"/>
    </location>
</feature>
<dbReference type="SMART" id="SM00180">
    <property type="entry name" value="EGF_Lam"/>
    <property type="match status" value="1"/>
</dbReference>
<feature type="disulfide bond" evidence="1">
    <location>
        <begin position="1"/>
        <end position="13"/>
    </location>
</feature>
<evidence type="ECO:0000313" key="4">
    <source>
        <dbReference type="Proteomes" id="UP000886998"/>
    </source>
</evidence>
<name>A0A8X7C656_9ARAC</name>
<feature type="domain" description="Laminin EGF-like" evidence="2">
    <location>
        <begin position="1"/>
        <end position="47"/>
    </location>
</feature>